<accession>A0A5S9QQY7</accession>
<evidence type="ECO:0000256" key="1">
    <source>
        <dbReference type="ARBA" id="ARBA00008361"/>
    </source>
</evidence>
<dbReference type="InterPro" id="IPR029063">
    <property type="entry name" value="SAM-dependent_MTases_sf"/>
</dbReference>
<dbReference type="AlphaFoldDB" id="A0A5S9QQY7"/>
<evidence type="ECO:0000313" key="6">
    <source>
        <dbReference type="Proteomes" id="UP000441399"/>
    </source>
</evidence>
<keyword evidence="2 5" id="KW-0489">Methyltransferase</keyword>
<dbReference type="Gene3D" id="3.40.50.150">
    <property type="entry name" value="Vaccinia Virus protein VP39"/>
    <property type="match status" value="1"/>
</dbReference>
<dbReference type="InterPro" id="IPR051052">
    <property type="entry name" value="Diverse_substrate_MTase"/>
</dbReference>
<feature type="domain" description="Methyltransferase type 11" evidence="4">
    <location>
        <begin position="59"/>
        <end position="155"/>
    </location>
</feature>
<evidence type="ECO:0000256" key="2">
    <source>
        <dbReference type="ARBA" id="ARBA00022603"/>
    </source>
</evidence>
<protein>
    <submittedName>
        <fullName evidence="5">Demethylrebeccamycin-D-glucose O-methyltransferase</fullName>
        <ecNumber evidence="5">2.1.1.164</ecNumber>
    </submittedName>
</protein>
<dbReference type="CDD" id="cd02440">
    <property type="entry name" value="AdoMet_MTases"/>
    <property type="match status" value="1"/>
</dbReference>
<dbReference type="Pfam" id="PF08241">
    <property type="entry name" value="Methyltransf_11"/>
    <property type="match status" value="1"/>
</dbReference>
<evidence type="ECO:0000259" key="4">
    <source>
        <dbReference type="Pfam" id="PF08241"/>
    </source>
</evidence>
<evidence type="ECO:0000256" key="3">
    <source>
        <dbReference type="ARBA" id="ARBA00022679"/>
    </source>
</evidence>
<comment type="similarity">
    <text evidence="1">Belongs to the methyltransferase superfamily.</text>
</comment>
<name>A0A5S9QQY7_9GAMM</name>
<reference evidence="5 6" key="1">
    <citation type="submission" date="2019-11" db="EMBL/GenBank/DDBJ databases">
        <authorList>
            <person name="Holert J."/>
        </authorList>
    </citation>
    <scope>NUCLEOTIDE SEQUENCE [LARGE SCALE GENOMIC DNA]</scope>
    <source>
        <strain evidence="5">SB11_3</strain>
    </source>
</reference>
<sequence>MDKNPSNYSAVDNSDNPSHWIELMLDFPAIAPEVNRIRQQLLDWLVPAVDGSDSHMTILDAGCGPGVTTQAIADRVDDNIEIIGADLSQSMVDYASAHSTHHNVRYHKACLKDLPYSDGSIDVIRVERCLHHVPGVSQAFKEFQRVLKPGGRLVINEPDVRYICMHPLQPAVNVRYAAAYDAPIANGAVGAYLPEYLNANGFDLLEHQPHLLMMKSAHAIDRCFNALEVFRDLCKKDQNPANLSKVEDAIDGNSFYLTIPCYSVMGEKHA</sequence>
<gene>
    <name evidence="5" type="primary">rebM_2</name>
    <name evidence="5" type="ORF">OPDIPICF_02492</name>
</gene>
<organism evidence="5 6">
    <name type="scientific">BD1-7 clade bacterium</name>
    <dbReference type="NCBI Taxonomy" id="2029982"/>
    <lineage>
        <taxon>Bacteria</taxon>
        <taxon>Pseudomonadati</taxon>
        <taxon>Pseudomonadota</taxon>
        <taxon>Gammaproteobacteria</taxon>
        <taxon>Cellvibrionales</taxon>
        <taxon>Spongiibacteraceae</taxon>
        <taxon>BD1-7 clade</taxon>
    </lineage>
</organism>
<keyword evidence="6" id="KW-1185">Reference proteome</keyword>
<evidence type="ECO:0000313" key="5">
    <source>
        <dbReference type="EMBL" id="CAA0121696.1"/>
    </source>
</evidence>
<proteinExistence type="inferred from homology"/>
<dbReference type="GO" id="GO:0102082">
    <property type="term" value="F:demethylrebeccamycin--D-glucose O-methyltransferase activity"/>
    <property type="evidence" value="ECO:0007669"/>
    <property type="project" value="UniProtKB-EC"/>
</dbReference>
<dbReference type="Proteomes" id="UP000441399">
    <property type="component" value="Unassembled WGS sequence"/>
</dbReference>
<dbReference type="GO" id="GO:0032259">
    <property type="term" value="P:methylation"/>
    <property type="evidence" value="ECO:0007669"/>
    <property type="project" value="UniProtKB-KW"/>
</dbReference>
<dbReference type="PANTHER" id="PTHR44942:SF4">
    <property type="entry name" value="METHYLTRANSFERASE TYPE 11 DOMAIN-CONTAINING PROTEIN"/>
    <property type="match status" value="1"/>
</dbReference>
<dbReference type="OrthoDB" id="529208at2"/>
<dbReference type="GO" id="GO:0008757">
    <property type="term" value="F:S-adenosylmethionine-dependent methyltransferase activity"/>
    <property type="evidence" value="ECO:0007669"/>
    <property type="project" value="InterPro"/>
</dbReference>
<dbReference type="SUPFAM" id="SSF53335">
    <property type="entry name" value="S-adenosyl-L-methionine-dependent methyltransferases"/>
    <property type="match status" value="1"/>
</dbReference>
<dbReference type="InterPro" id="IPR013216">
    <property type="entry name" value="Methyltransf_11"/>
</dbReference>
<dbReference type="PANTHER" id="PTHR44942">
    <property type="entry name" value="METHYLTRANSF_11 DOMAIN-CONTAINING PROTEIN"/>
    <property type="match status" value="1"/>
</dbReference>
<dbReference type="EC" id="2.1.1.164" evidence="5"/>
<dbReference type="EMBL" id="CACSIO010000045">
    <property type="protein sequence ID" value="CAA0121696.1"/>
    <property type="molecule type" value="Genomic_DNA"/>
</dbReference>
<keyword evidence="3 5" id="KW-0808">Transferase</keyword>